<protein>
    <submittedName>
        <fullName evidence="1">Uncharacterized protein</fullName>
    </submittedName>
</protein>
<dbReference type="Gene3D" id="3.40.50.150">
    <property type="entry name" value="Vaccinia Virus protein VP39"/>
    <property type="match status" value="1"/>
</dbReference>
<dbReference type="AlphaFoldDB" id="A0A645I2S9"/>
<sequence>MAIRQDILVEPPAIEADIAFFFKEAHRFEIRQKGCNRAFWRSLHARHLLVSLPTASLTGRHSKVDQHRRLVYDTIAGLDWQVHEIEFENEMVFCIEKGS</sequence>
<organism evidence="1">
    <name type="scientific">bioreactor metagenome</name>
    <dbReference type="NCBI Taxonomy" id="1076179"/>
    <lineage>
        <taxon>unclassified sequences</taxon>
        <taxon>metagenomes</taxon>
        <taxon>ecological metagenomes</taxon>
    </lineage>
</organism>
<accession>A0A645I2S9</accession>
<dbReference type="EMBL" id="VSSQ01100591">
    <property type="protein sequence ID" value="MPN42684.1"/>
    <property type="molecule type" value="Genomic_DNA"/>
</dbReference>
<dbReference type="InterPro" id="IPR029063">
    <property type="entry name" value="SAM-dependent_MTases_sf"/>
</dbReference>
<name>A0A645I2S9_9ZZZZ</name>
<comment type="caution">
    <text evidence="1">The sequence shown here is derived from an EMBL/GenBank/DDBJ whole genome shotgun (WGS) entry which is preliminary data.</text>
</comment>
<dbReference type="InterPro" id="IPR025981">
    <property type="entry name" value="rRNA_MeTrfase"/>
</dbReference>
<gene>
    <name evidence="1" type="ORF">SDC9_190241</name>
</gene>
<dbReference type="Pfam" id="PF07091">
    <property type="entry name" value="FmrO"/>
    <property type="match status" value="1"/>
</dbReference>
<evidence type="ECO:0000313" key="1">
    <source>
        <dbReference type="EMBL" id="MPN42684.1"/>
    </source>
</evidence>
<reference evidence="1" key="1">
    <citation type="submission" date="2019-08" db="EMBL/GenBank/DDBJ databases">
        <authorList>
            <person name="Kucharzyk K."/>
            <person name="Murdoch R.W."/>
            <person name="Higgins S."/>
            <person name="Loffler F."/>
        </authorList>
    </citation>
    <scope>NUCLEOTIDE SEQUENCE</scope>
</reference>
<proteinExistence type="predicted"/>